<dbReference type="EMBL" id="AMQN01004785">
    <property type="status" value="NOT_ANNOTATED_CDS"/>
    <property type="molecule type" value="Genomic_DNA"/>
</dbReference>
<evidence type="ECO:0000256" key="2">
    <source>
        <dbReference type="ARBA" id="ARBA00022723"/>
    </source>
</evidence>
<dbReference type="InterPro" id="IPR051061">
    <property type="entry name" value="Zinc_finger_trans_reg"/>
</dbReference>
<comment type="subcellular location">
    <subcellularLocation>
        <location evidence="1">Nucleus</location>
    </subcellularLocation>
</comment>
<proteinExistence type="predicted"/>
<organism evidence="11">
    <name type="scientific">Capitella teleta</name>
    <name type="common">Polychaete worm</name>
    <dbReference type="NCBI Taxonomy" id="283909"/>
    <lineage>
        <taxon>Eukaryota</taxon>
        <taxon>Metazoa</taxon>
        <taxon>Spiralia</taxon>
        <taxon>Lophotrochozoa</taxon>
        <taxon>Annelida</taxon>
        <taxon>Polychaeta</taxon>
        <taxon>Sedentaria</taxon>
        <taxon>Scolecida</taxon>
        <taxon>Capitellidae</taxon>
        <taxon>Capitella</taxon>
    </lineage>
</organism>
<dbReference type="Gene3D" id="3.30.160.60">
    <property type="entry name" value="Classic Zinc Finger"/>
    <property type="match status" value="1"/>
</dbReference>
<feature type="domain" description="C2H2-type" evidence="10">
    <location>
        <begin position="2337"/>
        <end position="2365"/>
    </location>
</feature>
<feature type="region of interest" description="Disordered" evidence="9">
    <location>
        <begin position="206"/>
        <end position="344"/>
    </location>
</feature>
<keyword evidence="7" id="KW-0539">Nucleus</keyword>
<dbReference type="GO" id="GO:0006357">
    <property type="term" value="P:regulation of transcription by RNA polymerase II"/>
    <property type="evidence" value="ECO:0007669"/>
    <property type="project" value="TreeGrafter"/>
</dbReference>
<dbReference type="GO" id="GO:0008270">
    <property type="term" value="F:zinc ion binding"/>
    <property type="evidence" value="ECO:0007669"/>
    <property type="project" value="UniProtKB-KW"/>
</dbReference>
<reference evidence="12" key="3">
    <citation type="submission" date="2015-06" db="UniProtKB">
        <authorList>
            <consortium name="EnsemblMetazoa"/>
        </authorList>
    </citation>
    <scope>IDENTIFICATION</scope>
</reference>
<keyword evidence="13" id="KW-1185">Reference proteome</keyword>
<dbReference type="PROSITE" id="PS50157">
    <property type="entry name" value="ZINC_FINGER_C2H2_2"/>
    <property type="match status" value="1"/>
</dbReference>
<dbReference type="OMA" id="VTYYVCN"/>
<evidence type="ECO:0000256" key="5">
    <source>
        <dbReference type="ARBA" id="ARBA00023015"/>
    </source>
</evidence>
<evidence type="ECO:0000256" key="1">
    <source>
        <dbReference type="ARBA" id="ARBA00004123"/>
    </source>
</evidence>
<name>R7VEK4_CAPTE</name>
<keyword evidence="5" id="KW-0805">Transcription regulation</keyword>
<evidence type="ECO:0000256" key="6">
    <source>
        <dbReference type="ARBA" id="ARBA00023163"/>
    </source>
</evidence>
<gene>
    <name evidence="11" type="ORF">CAPTEDRAFT_204450</name>
</gene>
<dbReference type="STRING" id="283909.R7VEK4"/>
<evidence type="ECO:0000256" key="3">
    <source>
        <dbReference type="ARBA" id="ARBA00022771"/>
    </source>
</evidence>
<evidence type="ECO:0000313" key="13">
    <source>
        <dbReference type="Proteomes" id="UP000014760"/>
    </source>
</evidence>
<evidence type="ECO:0000256" key="8">
    <source>
        <dbReference type="PROSITE-ProRule" id="PRU00042"/>
    </source>
</evidence>
<feature type="compositionally biased region" description="Basic and acidic residues" evidence="9">
    <location>
        <begin position="307"/>
        <end position="330"/>
    </location>
</feature>
<accession>R7VEK4</accession>
<dbReference type="HOGENOM" id="CLU_228579_0_0_1"/>
<reference evidence="13" key="1">
    <citation type="submission" date="2012-12" db="EMBL/GenBank/DDBJ databases">
        <authorList>
            <person name="Hellsten U."/>
            <person name="Grimwood J."/>
            <person name="Chapman J.A."/>
            <person name="Shapiro H."/>
            <person name="Aerts A."/>
            <person name="Otillar R.P."/>
            <person name="Terry A.Y."/>
            <person name="Boore J.L."/>
            <person name="Simakov O."/>
            <person name="Marletaz F."/>
            <person name="Cho S.-J."/>
            <person name="Edsinger-Gonzales E."/>
            <person name="Havlak P."/>
            <person name="Kuo D.-H."/>
            <person name="Larsson T."/>
            <person name="Lv J."/>
            <person name="Arendt D."/>
            <person name="Savage R."/>
            <person name="Osoegawa K."/>
            <person name="de Jong P."/>
            <person name="Lindberg D.R."/>
            <person name="Seaver E.C."/>
            <person name="Weisblat D.A."/>
            <person name="Putnam N.H."/>
            <person name="Grigoriev I.V."/>
            <person name="Rokhsar D.S."/>
        </authorList>
    </citation>
    <scope>NUCLEOTIDE SEQUENCE</scope>
    <source>
        <strain evidence="13">I ESC-2004</strain>
    </source>
</reference>
<evidence type="ECO:0000313" key="12">
    <source>
        <dbReference type="EnsemblMetazoa" id="CapteP204450"/>
    </source>
</evidence>
<dbReference type="InterPro" id="IPR013087">
    <property type="entry name" value="Znf_C2H2_type"/>
</dbReference>
<dbReference type="PANTHER" id="PTHR46179:SF13">
    <property type="entry name" value="C2H2-TYPE DOMAIN-CONTAINING PROTEIN"/>
    <property type="match status" value="1"/>
</dbReference>
<dbReference type="PANTHER" id="PTHR46179">
    <property type="entry name" value="ZINC FINGER PROTEIN"/>
    <property type="match status" value="1"/>
</dbReference>
<keyword evidence="6" id="KW-0804">Transcription</keyword>
<protein>
    <recommendedName>
        <fullName evidence="10">C2H2-type domain-containing protein</fullName>
    </recommendedName>
</protein>
<dbReference type="SMART" id="SM00355">
    <property type="entry name" value="ZnF_C2H2"/>
    <property type="match status" value="31"/>
</dbReference>
<sequence length="2424" mass="277768">MGIRHIFMLICMYVPSCIEIIESKLRDLQDFLRCSGNVADEDALSDLQATTNFFTSAVSILTKNRCKIEEIKLKAQLKANIVSLDDFLAEHSSQEDEEEETEEEDIKCRELRVVVDDIFSQGNMEKVFIQEEVLADNVDNEESSNCLNAGHKDEEEEEEEGVREMDVWAEEDVEIAPIVIAPIEVRPKRAKRKAAGEDFLYGDQAMVALGGRRKTPARKTPDLKEAPQTPTVKKTPPGTPKKTSKQTSDPKVTIQTSDLKNFEPTNNAKTSKQSSDPKISKQTSNLNTSEQTNDKKILKKRGRPSKKVKESSKRKASESEDVETKKTKEDFETDEESEADEDRSRIDLPKVKHIMMTKHICFLCKCGTTDYGSMRDLAEHVMETHFNADSTGKLSHTCSYCSNSFTSGERWYHVADMLSTVLTHLLADHPEEFSLPEYVHELRCLQAGCSYKQYTLKSLKLHLMRVHKITVSNWSECMPMVSAVLGDSLAEMKDSTKELAPKVQQTIVYQIPGQKRLRMTEFRCIFCNHIDADGTVFDYAEDLMEHTFDCHTTEFENGKSFSVKCMLCDEEFTAENQHFGWISLCDVLRQLLKHLLKFHDESYTIPEYISLVECPEETCTFTSFTLQDMKSHLSKYHDRRIANWEDACSMFPWLARFIDDNALGISETNSALRHLRLSQIQCIICSMKNADDRLFSTEAELVIHIREVHMTKVKKRGGGHMLSCFHCPKAYYIPPGHFNWTKFSDLFRVFFAHMAHFHEAQFKLPDFVLFVDCPFNDCSHTTYTVDTMRKHLSKVHAKPLISWEEICEQFPLIADSWGSPPSIDKPNVTEHIEVIIPNSRTLCMTRYECFFCLHLKGISTVFANQVKFAQHIKSTHLKTSPRKNYILDCLFCEKYFKFVESKTNWSALSDTMSRYLVHMEQEHEYTVPAFIRRLTCTIEDCTASAFTVHSMRLHMKHQHHVLIVDKEKAIEYFPWITFGESNVDGAAVIEASNIVDDTEDIEEELVGDVNQEGGVLEVTIHSKNLILTQWQCFMCFEKAEEVEVYETEEDLAAHVQQAHILAEEGVGFFLKCGYCFGQYPIDAADFDWISLSGFLVGFLEHLVHEHQYAIPEYVAVFKCPIETCTFPSLTLSAVTEHLTIEHQATVPDADIIQSTFPVIPHTLKAKQKVLLASGVEPTGSKKLMMTEHICFICEAQHGVRDVFMNEAELVNHVRLTHLRLQASSYCLKCIFCEGEYKLTSDSRLSTNEICVTLARYLTHLIRSHHDHFSFPEYVHKFECPVKTCLVARNSLFGIQKHLQNAHGTDLTNDKAHHLFPLVKELQGYEHPNEVGRDCPMYKPRKRDSFGWYDGKTTGKALRSPADHQPYSFPYNGPERSETDCQLAELSLTSLECFLCPDLPEFPQKEALILHLMDGHTQKHTSQASLKCPCCSFEWIINQDIMEVLVALCSHLHTCHKKIFPLPEYIRRFSCPLVSCGRVCFSPFALKRHMANHQLYLHTNKYSQGWTSQLSPSHLTFASYICFECKDDKDYHSFVDFINHWLSDHFSCGSTNISLTCQSCKLPQGVVQRNSHWLFGTLSVMASYFTHLMTEHGLLCPSYIKRLPEGRTLMDKPSSSKELETLYGGINELELNMTQLTCFQCETKPHTFSSRGEFFNHWQEEHANIVGEKFTTTCRYCSHSYSIHSAHPGPSEFFDFLATYCFHIKRLHNILPDFVRSVVCPVYGCPFEALTLQKVRNHMKIHGLLYVLKEQMISGHFEFPARSSDVQMTQLSCFICPESGTVYNAPLFFINHWLKEHMVVQGSSTSPKFTLECTQCNYEAFVTGRLQLPEIWEVISMYLIHLVDQHGMSIPDQVQRYQCTVADCGKETLTKVDSEKHALLHTEVLTEALGLTSLRELQYLKLHCFECSKEDFADREALSEHWRKTHLSFEESFIECSICELSVKGSSDVLQLASEYLLHLVASHNFVVPEYITMFPCQQILCNFSTYIQDKLIDHHVKCHFEGSKVLPRGDQVVFAGDGAGDGTPDFALMPLDLNLTSFCCLLCNSSKFGNSKELNSHLHDEHTKRQGTRFYIPCPGCPKKFFSCCRRRQPLTVLANLVVHMAEHHDYTPPNYVNKVPCNQPDCTYFTYFADHLATHVKQVHGIIDANLARVKAKSFFQRRKTPQNSNCKLTFKLRRYQCFICEDVEKTTITEYARHWRDTHYEQQADHFLLKCHFCDRQYKLPADKFSEASSALINITFYFMHMVNRHQLVVPDYVVAYKCEIPDCDFVTYTLSSLEAHCKNTHQTTPADMMEMTESKNPSTSSEIPSKTLQVQAGAGIGVPVSAGPATQEVPGSEYLCFTCGKEFPTYVARKEHIQEAHTRSKSLLCYICSARFAFEPSLKNHLYKKHGVVGEKEKILYCDQCDFNCIRTTELSKHLKRNHSI</sequence>
<reference evidence="11 13" key="2">
    <citation type="journal article" date="2013" name="Nature">
        <title>Insights into bilaterian evolution from three spiralian genomes.</title>
        <authorList>
            <person name="Simakov O."/>
            <person name="Marletaz F."/>
            <person name="Cho S.J."/>
            <person name="Edsinger-Gonzales E."/>
            <person name="Havlak P."/>
            <person name="Hellsten U."/>
            <person name="Kuo D.H."/>
            <person name="Larsson T."/>
            <person name="Lv J."/>
            <person name="Arendt D."/>
            <person name="Savage R."/>
            <person name="Osoegawa K."/>
            <person name="de Jong P."/>
            <person name="Grimwood J."/>
            <person name="Chapman J.A."/>
            <person name="Shapiro H."/>
            <person name="Aerts A."/>
            <person name="Otillar R.P."/>
            <person name="Terry A.Y."/>
            <person name="Boore J.L."/>
            <person name="Grigoriev I.V."/>
            <person name="Lindberg D.R."/>
            <person name="Seaver E.C."/>
            <person name="Weisblat D.A."/>
            <person name="Putnam N.H."/>
            <person name="Rokhsar D.S."/>
        </authorList>
    </citation>
    <scope>NUCLEOTIDE SEQUENCE</scope>
    <source>
        <strain evidence="11 13">I ESC-2004</strain>
    </source>
</reference>
<dbReference type="EnsemblMetazoa" id="CapteT204450">
    <property type="protein sequence ID" value="CapteP204450"/>
    <property type="gene ID" value="CapteG204450"/>
</dbReference>
<evidence type="ECO:0000256" key="9">
    <source>
        <dbReference type="SAM" id="MobiDB-lite"/>
    </source>
</evidence>
<keyword evidence="4" id="KW-0862">Zinc</keyword>
<evidence type="ECO:0000256" key="7">
    <source>
        <dbReference type="ARBA" id="ARBA00023242"/>
    </source>
</evidence>
<evidence type="ECO:0000313" key="11">
    <source>
        <dbReference type="EMBL" id="ELU14706.1"/>
    </source>
</evidence>
<feature type="compositionally biased region" description="Low complexity" evidence="9">
    <location>
        <begin position="227"/>
        <end position="236"/>
    </location>
</feature>
<evidence type="ECO:0000256" key="4">
    <source>
        <dbReference type="ARBA" id="ARBA00022833"/>
    </source>
</evidence>
<dbReference type="Proteomes" id="UP000014760">
    <property type="component" value="Unassembled WGS sequence"/>
</dbReference>
<keyword evidence="2" id="KW-0479">Metal-binding</keyword>
<dbReference type="GO" id="GO:0005634">
    <property type="term" value="C:nucleus"/>
    <property type="evidence" value="ECO:0007669"/>
    <property type="project" value="UniProtKB-SubCell"/>
</dbReference>
<feature type="compositionally biased region" description="Polar residues" evidence="9">
    <location>
        <begin position="249"/>
        <end position="291"/>
    </location>
</feature>
<feature type="compositionally biased region" description="Acidic residues" evidence="9">
    <location>
        <begin position="331"/>
        <end position="341"/>
    </location>
</feature>
<feature type="compositionally biased region" description="Basic residues" evidence="9">
    <location>
        <begin position="297"/>
        <end position="306"/>
    </location>
</feature>
<evidence type="ECO:0000259" key="10">
    <source>
        <dbReference type="PROSITE" id="PS50157"/>
    </source>
</evidence>
<dbReference type="EMBL" id="KB294357">
    <property type="protein sequence ID" value="ELU14706.1"/>
    <property type="molecule type" value="Genomic_DNA"/>
</dbReference>
<keyword evidence="3 8" id="KW-0863">Zinc-finger</keyword>
<dbReference type="PROSITE" id="PS00028">
    <property type="entry name" value="ZINC_FINGER_C2H2_1"/>
    <property type="match status" value="5"/>
</dbReference>